<reference evidence="4 5" key="1">
    <citation type="submission" date="2024-09" db="EMBL/GenBank/DDBJ databases">
        <authorList>
            <person name="Sun Q."/>
            <person name="Mori K."/>
        </authorList>
    </citation>
    <scope>NUCLEOTIDE SEQUENCE [LARGE SCALE GENOMIC DNA]</scope>
    <source>
        <strain evidence="4 5">CCM 3426</strain>
    </source>
</reference>
<dbReference type="Pfam" id="PF01522">
    <property type="entry name" value="Polysacc_deac_1"/>
    <property type="match status" value="1"/>
</dbReference>
<dbReference type="Proteomes" id="UP001589647">
    <property type="component" value="Unassembled WGS sequence"/>
</dbReference>
<dbReference type="EMBL" id="JBHMEI010000015">
    <property type="protein sequence ID" value="MFB9203740.1"/>
    <property type="molecule type" value="Genomic_DNA"/>
</dbReference>
<dbReference type="InterPro" id="IPR051398">
    <property type="entry name" value="Polysacch_Deacetylase"/>
</dbReference>
<proteinExistence type="predicted"/>
<dbReference type="InterPro" id="IPR011330">
    <property type="entry name" value="Glyco_hydro/deAcase_b/a-brl"/>
</dbReference>
<dbReference type="PROSITE" id="PS51677">
    <property type="entry name" value="NODB"/>
    <property type="match status" value="1"/>
</dbReference>
<evidence type="ECO:0000256" key="1">
    <source>
        <dbReference type="ARBA" id="ARBA00004613"/>
    </source>
</evidence>
<keyword evidence="2" id="KW-0732">Signal</keyword>
<dbReference type="Gene3D" id="3.20.20.370">
    <property type="entry name" value="Glycoside hydrolase/deacetylase"/>
    <property type="match status" value="1"/>
</dbReference>
<organism evidence="4 5">
    <name type="scientific">Nonomuraea spiralis</name>
    <dbReference type="NCBI Taxonomy" id="46182"/>
    <lineage>
        <taxon>Bacteria</taxon>
        <taxon>Bacillati</taxon>
        <taxon>Actinomycetota</taxon>
        <taxon>Actinomycetes</taxon>
        <taxon>Streptosporangiales</taxon>
        <taxon>Streptosporangiaceae</taxon>
        <taxon>Nonomuraea</taxon>
    </lineage>
</organism>
<dbReference type="CDD" id="cd10918">
    <property type="entry name" value="CE4_NodB_like_5s_6s"/>
    <property type="match status" value="1"/>
</dbReference>
<name>A0ABV5II66_9ACTN</name>
<dbReference type="RefSeq" id="WP_189649203.1">
    <property type="nucleotide sequence ID" value="NZ_BMRC01000009.1"/>
</dbReference>
<feature type="domain" description="NodB homology" evidence="3">
    <location>
        <begin position="63"/>
        <end position="237"/>
    </location>
</feature>
<evidence type="ECO:0000313" key="5">
    <source>
        <dbReference type="Proteomes" id="UP001589647"/>
    </source>
</evidence>
<comment type="caution">
    <text evidence="4">The sequence shown here is derived from an EMBL/GenBank/DDBJ whole genome shotgun (WGS) entry which is preliminary data.</text>
</comment>
<gene>
    <name evidence="4" type="ORF">ACFFV7_21295</name>
</gene>
<dbReference type="PANTHER" id="PTHR34216">
    <property type="match status" value="1"/>
</dbReference>
<sequence length="237" mass="25763">MSTSTGALPLIWMYHSVDERGEDPFDIVVSPGRFAAQMRWLARRGLRGVSVRDLLDHPGSRRGLVGLTFDDGYADFDTDVVPVLAGHGFTATVYVVAGRIGGHNAWDADVAPRALMDAAALRRVAAAGMEVASHTHSHPHLPAAGLGELDDELTTSRNILQDVLGAPVTGFAYPYGELTAREIAAVRRAGYEHACAVRPGRLAGRHALPRRYVGDRDTAARLLAKTACHRLRWELRR</sequence>
<accession>A0ABV5II66</accession>
<evidence type="ECO:0000256" key="2">
    <source>
        <dbReference type="ARBA" id="ARBA00022729"/>
    </source>
</evidence>
<protein>
    <submittedName>
        <fullName evidence="4">Polysaccharide deacetylase family protein</fullName>
    </submittedName>
</protein>
<keyword evidence="5" id="KW-1185">Reference proteome</keyword>
<evidence type="ECO:0000313" key="4">
    <source>
        <dbReference type="EMBL" id="MFB9203740.1"/>
    </source>
</evidence>
<dbReference type="PANTHER" id="PTHR34216:SF3">
    <property type="entry name" value="POLY-BETA-1,6-N-ACETYL-D-GLUCOSAMINE N-DEACETYLASE"/>
    <property type="match status" value="1"/>
</dbReference>
<evidence type="ECO:0000259" key="3">
    <source>
        <dbReference type="PROSITE" id="PS51677"/>
    </source>
</evidence>
<dbReference type="SUPFAM" id="SSF88713">
    <property type="entry name" value="Glycoside hydrolase/deacetylase"/>
    <property type="match status" value="1"/>
</dbReference>
<dbReference type="InterPro" id="IPR002509">
    <property type="entry name" value="NODB_dom"/>
</dbReference>
<comment type="subcellular location">
    <subcellularLocation>
        <location evidence="1">Secreted</location>
    </subcellularLocation>
</comment>